<evidence type="ECO:0000313" key="2">
    <source>
        <dbReference type="EMBL" id="QLG86946.1"/>
    </source>
</evidence>
<organism evidence="2 3">
    <name type="scientific">Chitinibacter bivalviorum</name>
    <dbReference type="NCBI Taxonomy" id="2739434"/>
    <lineage>
        <taxon>Bacteria</taxon>
        <taxon>Pseudomonadati</taxon>
        <taxon>Pseudomonadota</taxon>
        <taxon>Betaproteobacteria</taxon>
        <taxon>Neisseriales</taxon>
        <taxon>Chitinibacteraceae</taxon>
        <taxon>Chitinibacter</taxon>
    </lineage>
</organism>
<dbReference type="InterPro" id="IPR004323">
    <property type="entry name" value="Ion_tolerance_CutA"/>
</dbReference>
<dbReference type="EMBL" id="CP058627">
    <property type="protein sequence ID" value="QLG86946.1"/>
    <property type="molecule type" value="Genomic_DNA"/>
</dbReference>
<dbReference type="Gene3D" id="3.30.70.120">
    <property type="match status" value="1"/>
</dbReference>
<dbReference type="PANTHER" id="PTHR23419:SF8">
    <property type="entry name" value="FI09726P"/>
    <property type="match status" value="1"/>
</dbReference>
<keyword evidence="3" id="KW-1185">Reference proteome</keyword>
<dbReference type="GO" id="GO:0005507">
    <property type="term" value="F:copper ion binding"/>
    <property type="evidence" value="ECO:0007669"/>
    <property type="project" value="TreeGrafter"/>
</dbReference>
<dbReference type="KEGG" id="chiz:HQ393_01090"/>
<comment type="similarity">
    <text evidence="1">Belongs to the CutA family.</text>
</comment>
<dbReference type="SUPFAM" id="SSF54913">
    <property type="entry name" value="GlnB-like"/>
    <property type="match status" value="1"/>
</dbReference>
<dbReference type="RefSeq" id="WP_179357032.1">
    <property type="nucleotide sequence ID" value="NZ_CP058627.1"/>
</dbReference>
<evidence type="ECO:0000256" key="1">
    <source>
        <dbReference type="ARBA" id="ARBA00010169"/>
    </source>
</evidence>
<dbReference type="GO" id="GO:0010038">
    <property type="term" value="P:response to metal ion"/>
    <property type="evidence" value="ECO:0007669"/>
    <property type="project" value="InterPro"/>
</dbReference>
<dbReference type="InterPro" id="IPR011322">
    <property type="entry name" value="N-reg_PII-like_a/b"/>
</dbReference>
<accession>A0A7H9BFD8</accession>
<dbReference type="Proteomes" id="UP000509597">
    <property type="component" value="Chromosome"/>
</dbReference>
<proteinExistence type="inferred from homology"/>
<reference evidence="2 3" key="1">
    <citation type="submission" date="2020-07" db="EMBL/GenBank/DDBJ databases">
        <title>Complete genome sequence of Chitinibacter sp. 2T18.</title>
        <authorList>
            <person name="Bae J.-W."/>
            <person name="Choi J.-W."/>
        </authorList>
    </citation>
    <scope>NUCLEOTIDE SEQUENCE [LARGE SCALE GENOMIC DNA]</scope>
    <source>
        <strain evidence="2 3">2T18</strain>
    </source>
</reference>
<evidence type="ECO:0000313" key="3">
    <source>
        <dbReference type="Proteomes" id="UP000509597"/>
    </source>
</evidence>
<dbReference type="Pfam" id="PF03091">
    <property type="entry name" value="CutA1"/>
    <property type="match status" value="1"/>
</dbReference>
<name>A0A7H9BFD8_9NEIS</name>
<protein>
    <submittedName>
        <fullName evidence="2">Divalent-cation tolerance protein CutA</fullName>
    </submittedName>
</protein>
<gene>
    <name evidence="2" type="ORF">HQ393_01090</name>
</gene>
<dbReference type="AlphaFoldDB" id="A0A7H9BFD8"/>
<dbReference type="InterPro" id="IPR015867">
    <property type="entry name" value="N-reg_PII/ATP_PRibTrfase_C"/>
</dbReference>
<sequence length="112" mass="12159">MNTPHQSLVVWCNCPDETSAKALASGIISARLAACVNQLPAVQSTYHWDGGIETASEVPLMIKTSQACYAQLEQWLLTHHPYEVPEIIALPIVAGAPSYLAWIAQETDGRAQ</sequence>
<dbReference type="PANTHER" id="PTHR23419">
    <property type="entry name" value="DIVALENT CATION TOLERANCE CUTA-RELATED"/>
    <property type="match status" value="1"/>
</dbReference>